<keyword evidence="2" id="KW-1185">Reference proteome</keyword>
<dbReference type="PANTHER" id="PTHR15141">
    <property type="entry name" value="TRANSCRIPTION ELONGATION FACTOR B POLYPEPTIDE 3"/>
    <property type="match status" value="1"/>
</dbReference>
<evidence type="ECO:0000313" key="2">
    <source>
        <dbReference type="Proteomes" id="UP000515140"/>
    </source>
</evidence>
<name>A0A6P5KV00_PHACI</name>
<feature type="compositionally biased region" description="Polar residues" evidence="1">
    <location>
        <begin position="151"/>
        <end position="169"/>
    </location>
</feature>
<dbReference type="InterPro" id="IPR051870">
    <property type="entry name" value="Elongin-A_domain"/>
</dbReference>
<dbReference type="GO" id="GO:0070449">
    <property type="term" value="C:elongin complex"/>
    <property type="evidence" value="ECO:0007669"/>
    <property type="project" value="InterPro"/>
</dbReference>
<accession>A0A6P5KV00</accession>
<feature type="region of interest" description="Disordered" evidence="1">
    <location>
        <begin position="144"/>
        <end position="172"/>
    </location>
</feature>
<protein>
    <submittedName>
        <fullName evidence="3">Elongin-A-like</fullName>
    </submittedName>
</protein>
<organism evidence="2 3">
    <name type="scientific">Phascolarctos cinereus</name>
    <name type="common">Koala</name>
    <dbReference type="NCBI Taxonomy" id="38626"/>
    <lineage>
        <taxon>Eukaryota</taxon>
        <taxon>Metazoa</taxon>
        <taxon>Chordata</taxon>
        <taxon>Craniata</taxon>
        <taxon>Vertebrata</taxon>
        <taxon>Euteleostomi</taxon>
        <taxon>Mammalia</taxon>
        <taxon>Metatheria</taxon>
        <taxon>Diprotodontia</taxon>
        <taxon>Phascolarctidae</taxon>
        <taxon>Phascolarctos</taxon>
    </lineage>
</organism>
<dbReference type="Pfam" id="PF06881">
    <property type="entry name" value="Elongin_A"/>
    <property type="match status" value="1"/>
</dbReference>
<evidence type="ECO:0000313" key="3">
    <source>
        <dbReference type="RefSeq" id="XP_020849583.1"/>
    </source>
</evidence>
<gene>
    <name evidence="3" type="primary">LOC110213536</name>
</gene>
<dbReference type="Gene3D" id="6.10.250.3180">
    <property type="match status" value="1"/>
</dbReference>
<proteinExistence type="predicted"/>
<dbReference type="Proteomes" id="UP000515140">
    <property type="component" value="Unplaced"/>
</dbReference>
<reference evidence="3" key="1">
    <citation type="submission" date="2025-08" db="UniProtKB">
        <authorList>
            <consortium name="RefSeq"/>
        </authorList>
    </citation>
    <scope>IDENTIFICATION</scope>
    <source>
        <tissue evidence="3">Spleen</tissue>
    </source>
</reference>
<dbReference type="RefSeq" id="XP_020849583.1">
    <property type="nucleotide sequence ID" value="XM_020993924.1"/>
</dbReference>
<dbReference type="InterPro" id="IPR010684">
    <property type="entry name" value="RNA_pol_II_trans_fac_SIII_A"/>
</dbReference>
<evidence type="ECO:0000256" key="1">
    <source>
        <dbReference type="SAM" id="MobiDB-lite"/>
    </source>
</evidence>
<sequence>MEYDPSSDSNWLNAMIPTLEITTIDEQLRPSRYNGFPKVVQRTFIKLADHLWKRHCQREFKTEQHQDEESWREMYFRLFGQREQNLKTLTKSIVLSQSEKPKGCQIKMAYVQGVAKPPRELRGHPESCSPSTIPFNRLSKRKLANEERNDSGSGSVAAANTSFSGGSQQDAKRVKKIAPVMAKSLKTFKNHIGPWQSRF</sequence>
<dbReference type="PANTHER" id="PTHR15141:SF49">
    <property type="entry name" value="TFIIS N-TERMINAL DOMAIN-CONTAINING PROTEIN"/>
    <property type="match status" value="1"/>
</dbReference>
<dbReference type="GeneID" id="110213536"/>
<dbReference type="AlphaFoldDB" id="A0A6P5KV00"/>
<dbReference type="GO" id="GO:0006368">
    <property type="term" value="P:transcription elongation by RNA polymerase II"/>
    <property type="evidence" value="ECO:0007669"/>
    <property type="project" value="InterPro"/>
</dbReference>
<dbReference type="KEGG" id="pcw:110213536"/>
<dbReference type="InParanoid" id="A0A6P5KV00"/>